<feature type="domain" description="Transposase IS110-like N-terminal" evidence="1">
    <location>
        <begin position="5"/>
        <end position="162"/>
    </location>
</feature>
<comment type="caution">
    <text evidence="3">The sequence shown here is derived from an EMBL/GenBank/DDBJ whole genome shotgun (WGS) entry which is preliminary data.</text>
</comment>
<dbReference type="RefSeq" id="WP_203685221.1">
    <property type="nucleotide sequence ID" value="NZ_BOMW01000121.1"/>
</dbReference>
<reference evidence="3" key="1">
    <citation type="submission" date="2021-01" db="EMBL/GenBank/DDBJ databases">
        <title>Whole genome shotgun sequence of Actinoplanes siamensis NBRC 109076.</title>
        <authorList>
            <person name="Komaki H."/>
            <person name="Tamura T."/>
        </authorList>
    </citation>
    <scope>NUCLEOTIDE SEQUENCE</scope>
    <source>
        <strain evidence="3">NBRC 109076</strain>
    </source>
</reference>
<dbReference type="PANTHER" id="PTHR33055">
    <property type="entry name" value="TRANSPOSASE FOR INSERTION SEQUENCE ELEMENT IS1111A"/>
    <property type="match status" value="1"/>
</dbReference>
<dbReference type="AlphaFoldDB" id="A0A919NFI4"/>
<dbReference type="NCBIfam" id="NF033542">
    <property type="entry name" value="transpos_IS110"/>
    <property type="match status" value="1"/>
</dbReference>
<sequence length="412" mass="44774">MAITCGIDWAENHHDVALVDEAGKLVAKRRVRDDAAGYRQLLELLSTAGDCPQSPIPVAIETARGLLVACLRATGRAVYSINPLAVARYRERHRVTRAKSDHADAMALANILRTDADAHRPLPADSELVQAIAVLARAQQDAVWNRSQLSNQLRSHLKQYFPAALAAFQVRGVGLDSRESRAVLAAAPNPMLAAALTKLQLRSVLRKSGRQRNIEAWADRLREIFTGDYLHQPPLIEQAMGRQTQALVLQLDAACRAADDLGEAVAEAFAAHPDAEILASFPGIGPLTGARVLGEIGDDRHRFTDARGLKSYAGSAPVTVASGKSHLVHHRKVKNQRLAAAGYIWIFGALPSPPVKELYDRRRAAGDKHAAAMRNVFNRFLGCLYHCLQTGQTFDANKAFPPRSTSVELAAA</sequence>
<dbReference type="GO" id="GO:0004803">
    <property type="term" value="F:transposase activity"/>
    <property type="evidence" value="ECO:0007669"/>
    <property type="project" value="InterPro"/>
</dbReference>
<dbReference type="Proteomes" id="UP000629619">
    <property type="component" value="Unassembled WGS sequence"/>
</dbReference>
<dbReference type="InterPro" id="IPR047650">
    <property type="entry name" value="Transpos_IS110"/>
</dbReference>
<dbReference type="PANTHER" id="PTHR33055:SF3">
    <property type="entry name" value="PUTATIVE TRANSPOSASE FOR IS117-RELATED"/>
    <property type="match status" value="1"/>
</dbReference>
<protein>
    <submittedName>
        <fullName evidence="3">Mini-circle putative transposase for IS117</fullName>
    </submittedName>
</protein>
<evidence type="ECO:0000313" key="4">
    <source>
        <dbReference type="Proteomes" id="UP000629619"/>
    </source>
</evidence>
<evidence type="ECO:0000259" key="2">
    <source>
        <dbReference type="Pfam" id="PF02371"/>
    </source>
</evidence>
<feature type="domain" description="Transposase IS116/IS110/IS902 C-terminal" evidence="2">
    <location>
        <begin position="275"/>
        <end position="338"/>
    </location>
</feature>
<name>A0A919NFI4_9ACTN</name>
<organism evidence="3 4">
    <name type="scientific">Actinoplanes siamensis</name>
    <dbReference type="NCBI Taxonomy" id="1223317"/>
    <lineage>
        <taxon>Bacteria</taxon>
        <taxon>Bacillati</taxon>
        <taxon>Actinomycetota</taxon>
        <taxon>Actinomycetes</taxon>
        <taxon>Micromonosporales</taxon>
        <taxon>Micromonosporaceae</taxon>
        <taxon>Actinoplanes</taxon>
    </lineage>
</organism>
<gene>
    <name evidence="3" type="ORF">Asi03nite_74690</name>
</gene>
<dbReference type="InterPro" id="IPR002525">
    <property type="entry name" value="Transp_IS110-like_N"/>
</dbReference>
<dbReference type="GO" id="GO:0006313">
    <property type="term" value="P:DNA transposition"/>
    <property type="evidence" value="ECO:0007669"/>
    <property type="project" value="InterPro"/>
</dbReference>
<evidence type="ECO:0000259" key="1">
    <source>
        <dbReference type="Pfam" id="PF01548"/>
    </source>
</evidence>
<dbReference type="InterPro" id="IPR003346">
    <property type="entry name" value="Transposase_20"/>
</dbReference>
<keyword evidence="4" id="KW-1185">Reference proteome</keyword>
<dbReference type="Pfam" id="PF02371">
    <property type="entry name" value="Transposase_20"/>
    <property type="match status" value="1"/>
</dbReference>
<dbReference type="Pfam" id="PF01548">
    <property type="entry name" value="DEDD_Tnp_IS110"/>
    <property type="match status" value="1"/>
</dbReference>
<proteinExistence type="predicted"/>
<dbReference type="GO" id="GO:0003677">
    <property type="term" value="F:DNA binding"/>
    <property type="evidence" value="ECO:0007669"/>
    <property type="project" value="InterPro"/>
</dbReference>
<accession>A0A919NFI4</accession>
<evidence type="ECO:0000313" key="3">
    <source>
        <dbReference type="EMBL" id="GIF09931.1"/>
    </source>
</evidence>
<dbReference type="EMBL" id="BOMW01000121">
    <property type="protein sequence ID" value="GIF09931.1"/>
    <property type="molecule type" value="Genomic_DNA"/>
</dbReference>